<dbReference type="PRINTS" id="PR00953">
    <property type="entry name" value="TYPE3IMRPROT"/>
</dbReference>
<keyword evidence="9" id="KW-1185">Reference proteome</keyword>
<evidence type="ECO:0000256" key="1">
    <source>
        <dbReference type="ARBA" id="ARBA00004651"/>
    </source>
</evidence>
<keyword evidence="6 7" id="KW-0472">Membrane</keyword>
<organism evidence="8 9">
    <name type="scientific">Szabonella alba</name>
    <dbReference type="NCBI Taxonomy" id="2804194"/>
    <lineage>
        <taxon>Bacteria</taxon>
        <taxon>Pseudomonadati</taxon>
        <taxon>Pseudomonadota</taxon>
        <taxon>Alphaproteobacteria</taxon>
        <taxon>Rhodobacterales</taxon>
        <taxon>Paracoccaceae</taxon>
        <taxon>Szabonella</taxon>
    </lineage>
</organism>
<accession>A0A8K0VC35</accession>
<evidence type="ECO:0000256" key="2">
    <source>
        <dbReference type="ARBA" id="ARBA00009772"/>
    </source>
</evidence>
<dbReference type="Proteomes" id="UP000648908">
    <property type="component" value="Unassembled WGS sequence"/>
</dbReference>
<dbReference type="InterPro" id="IPR002010">
    <property type="entry name" value="T3SS_IM_R"/>
</dbReference>
<keyword evidence="8" id="KW-0282">Flagellum</keyword>
<dbReference type="GO" id="GO:0005886">
    <property type="term" value="C:plasma membrane"/>
    <property type="evidence" value="ECO:0007669"/>
    <property type="project" value="UniProtKB-SubCell"/>
</dbReference>
<protein>
    <submittedName>
        <fullName evidence="8">Flagellar biosynthetic protein FliR</fullName>
    </submittedName>
</protein>
<dbReference type="RefSeq" id="WP_202687814.1">
    <property type="nucleotide sequence ID" value="NZ_JAESVN010000002.1"/>
</dbReference>
<feature type="transmembrane region" description="Helical" evidence="7">
    <location>
        <begin position="133"/>
        <end position="156"/>
    </location>
</feature>
<feature type="transmembrane region" description="Helical" evidence="7">
    <location>
        <begin position="48"/>
        <end position="65"/>
    </location>
</feature>
<gene>
    <name evidence="8" type="ORF">JL811_07280</name>
</gene>
<feature type="transmembrane region" description="Helical" evidence="7">
    <location>
        <begin position="85"/>
        <end position="112"/>
    </location>
</feature>
<keyword evidence="8" id="KW-0966">Cell projection</keyword>
<keyword evidence="3" id="KW-1003">Cell membrane</keyword>
<evidence type="ECO:0000256" key="6">
    <source>
        <dbReference type="ARBA" id="ARBA00023136"/>
    </source>
</evidence>
<keyword evidence="5 7" id="KW-1133">Transmembrane helix</keyword>
<sequence length="261" mass="26884">MNAMIALLTGYAGLAQEVLAAAVLVFLRVGAAMALLPAFGERIVPQRVRLVLALAFTAIVLPAVTDRLAGIDLAAFSFRWIWTETAAGLLLGFGLRFLVMALQIAGTMAAQATSLAQLYAGAGAEPQPAMSHLFTMAGLALAVAAGLHVQLARFLILSYDLLPAGQLIPAADATGWGVARAAHAFTLAFTLAAPFVIAATVYNVALGAINRAMPQLMVVFVGAPALTLGGLVLLALATPALLTVWLGALGSFLADPMPSRP</sequence>
<proteinExistence type="inferred from homology"/>
<feature type="transmembrane region" description="Helical" evidence="7">
    <location>
        <begin position="184"/>
        <end position="205"/>
    </location>
</feature>
<evidence type="ECO:0000256" key="4">
    <source>
        <dbReference type="ARBA" id="ARBA00022692"/>
    </source>
</evidence>
<comment type="caution">
    <text evidence="8">The sequence shown here is derived from an EMBL/GenBank/DDBJ whole genome shotgun (WGS) entry which is preliminary data.</text>
</comment>
<comment type="similarity">
    <text evidence="2">Belongs to the FliR/MopE/SpaR family.</text>
</comment>
<dbReference type="EMBL" id="JAESVN010000002">
    <property type="protein sequence ID" value="MBL4917024.1"/>
    <property type="molecule type" value="Genomic_DNA"/>
</dbReference>
<dbReference type="GO" id="GO:0006605">
    <property type="term" value="P:protein targeting"/>
    <property type="evidence" value="ECO:0007669"/>
    <property type="project" value="InterPro"/>
</dbReference>
<comment type="subcellular location">
    <subcellularLocation>
        <location evidence="1">Cell membrane</location>
        <topology evidence="1">Multi-pass membrane protein</topology>
    </subcellularLocation>
</comment>
<keyword evidence="4 7" id="KW-0812">Transmembrane</keyword>
<evidence type="ECO:0000256" key="3">
    <source>
        <dbReference type="ARBA" id="ARBA00022475"/>
    </source>
</evidence>
<feature type="transmembrane region" description="Helical" evidence="7">
    <location>
        <begin position="217"/>
        <end position="248"/>
    </location>
</feature>
<dbReference type="AlphaFoldDB" id="A0A8K0VC35"/>
<evidence type="ECO:0000313" key="9">
    <source>
        <dbReference type="Proteomes" id="UP000648908"/>
    </source>
</evidence>
<keyword evidence="8" id="KW-0969">Cilium</keyword>
<evidence type="ECO:0000256" key="7">
    <source>
        <dbReference type="SAM" id="Phobius"/>
    </source>
</evidence>
<dbReference type="Pfam" id="PF01311">
    <property type="entry name" value="Bac_export_1"/>
    <property type="match status" value="1"/>
</dbReference>
<name>A0A8K0VC35_9RHOB</name>
<evidence type="ECO:0000256" key="5">
    <source>
        <dbReference type="ARBA" id="ARBA00022989"/>
    </source>
</evidence>
<dbReference type="PANTHER" id="PTHR30065">
    <property type="entry name" value="FLAGELLAR BIOSYNTHETIC PROTEIN FLIR"/>
    <property type="match status" value="1"/>
</dbReference>
<dbReference type="PANTHER" id="PTHR30065:SF1">
    <property type="entry name" value="SURFACE PRESENTATION OF ANTIGENS PROTEIN SPAR"/>
    <property type="match status" value="1"/>
</dbReference>
<evidence type="ECO:0000313" key="8">
    <source>
        <dbReference type="EMBL" id="MBL4917024.1"/>
    </source>
</evidence>
<reference evidence="8" key="1">
    <citation type="submission" date="2021-01" db="EMBL/GenBank/DDBJ databases">
        <title>Tabrizicola alba sp. nov. a motile alkaliphilic bacterium isolated from a soda lake.</title>
        <authorList>
            <person name="Szuroczki S."/>
            <person name="Abbaszade G."/>
            <person name="Schumann P."/>
            <person name="Toth E."/>
        </authorList>
    </citation>
    <scope>NUCLEOTIDE SEQUENCE</scope>
    <source>
        <strain evidence="8">DMG-N-6</strain>
    </source>
</reference>